<keyword evidence="2" id="KW-0808">Transferase</keyword>
<evidence type="ECO:0000256" key="1">
    <source>
        <dbReference type="SAM" id="MobiDB-lite"/>
    </source>
</evidence>
<feature type="non-terminal residue" evidence="2">
    <location>
        <position position="1"/>
    </location>
</feature>
<dbReference type="EMBL" id="GEMB01007541">
    <property type="protein sequence ID" value="JAR95889.1"/>
    <property type="molecule type" value="Transcribed_RNA"/>
</dbReference>
<reference evidence="2" key="1">
    <citation type="submission" date="2016-04" db="EMBL/GenBank/DDBJ databases">
        <authorList>
            <person name="Calderon-Fernandez G.M.Sr."/>
        </authorList>
    </citation>
    <scope>NUCLEOTIDE SEQUENCE</scope>
    <source>
        <strain evidence="2">Int1</strain>
        <tissue evidence="2">Integument</tissue>
    </source>
</reference>
<dbReference type="AlphaFoldDB" id="A0A170UI59"/>
<feature type="non-terminal residue" evidence="2">
    <location>
        <position position="62"/>
    </location>
</feature>
<proteinExistence type="predicted"/>
<evidence type="ECO:0000313" key="2">
    <source>
        <dbReference type="EMBL" id="JAR95889.1"/>
    </source>
</evidence>
<feature type="compositionally biased region" description="Polar residues" evidence="1">
    <location>
        <begin position="51"/>
        <end position="62"/>
    </location>
</feature>
<sequence length="62" mass="7004">QHWKFKIVRKAINRYGTLPKGARIGAYLESLRQNNMSESNDNNINNISNSGTDTRNNIPQGS</sequence>
<name>A0A170UI59_TRIIF</name>
<keyword evidence="2" id="KW-0418">Kinase</keyword>
<feature type="region of interest" description="Disordered" evidence="1">
    <location>
        <begin position="36"/>
        <end position="62"/>
    </location>
</feature>
<accession>A0A170UI59</accession>
<reference evidence="2" key="2">
    <citation type="journal article" date="2017" name="J. Med. Entomol.">
        <title>Transcriptome Analysis of the Triatoma infestans (Hemiptera: Reduviidae) Integument.</title>
        <authorList>
            <person name="Calderon-Fernandez G.M."/>
            <person name="Moriconi D.E."/>
            <person name="Dulbecco A.B."/>
            <person name="Juarez M.P."/>
        </authorList>
    </citation>
    <scope>NUCLEOTIDE SEQUENCE</scope>
    <source>
        <strain evidence="2">Int1</strain>
        <tissue evidence="2">Integument</tissue>
    </source>
</reference>
<protein>
    <submittedName>
        <fullName evidence="2">Tyrosine-protein kinase abl isoform x4</fullName>
    </submittedName>
</protein>
<dbReference type="GO" id="GO:0016301">
    <property type="term" value="F:kinase activity"/>
    <property type="evidence" value="ECO:0007669"/>
    <property type="project" value="UniProtKB-KW"/>
</dbReference>
<organism evidence="2">
    <name type="scientific">Triatoma infestans</name>
    <name type="common">Assassin bug</name>
    <dbReference type="NCBI Taxonomy" id="30076"/>
    <lineage>
        <taxon>Eukaryota</taxon>
        <taxon>Metazoa</taxon>
        <taxon>Ecdysozoa</taxon>
        <taxon>Arthropoda</taxon>
        <taxon>Hexapoda</taxon>
        <taxon>Insecta</taxon>
        <taxon>Pterygota</taxon>
        <taxon>Neoptera</taxon>
        <taxon>Paraneoptera</taxon>
        <taxon>Hemiptera</taxon>
        <taxon>Heteroptera</taxon>
        <taxon>Panheteroptera</taxon>
        <taxon>Cimicomorpha</taxon>
        <taxon>Reduviidae</taxon>
        <taxon>Triatominae</taxon>
        <taxon>Triatoma</taxon>
    </lineage>
</organism>
<feature type="compositionally biased region" description="Low complexity" evidence="1">
    <location>
        <begin position="36"/>
        <end position="50"/>
    </location>
</feature>